<comment type="caution">
    <text evidence="1">The sequence shown here is derived from an EMBL/GenBank/DDBJ whole genome shotgun (WGS) entry which is preliminary data.</text>
</comment>
<reference evidence="1" key="1">
    <citation type="submission" date="2021-02" db="EMBL/GenBank/DDBJ databases">
        <authorList>
            <person name="Nowell W R."/>
        </authorList>
    </citation>
    <scope>NUCLEOTIDE SEQUENCE</scope>
</reference>
<protein>
    <submittedName>
        <fullName evidence="1">Uncharacterized protein</fullName>
    </submittedName>
</protein>
<dbReference type="AlphaFoldDB" id="A0A820TVS4"/>
<accession>A0A820TVS4</accession>
<dbReference type="Proteomes" id="UP000663838">
    <property type="component" value="Unassembled WGS sequence"/>
</dbReference>
<sequence>MAIFLTKSRESLLLDSQLFTTYTICARPLRNSDRQIICLQNNASLDGSMTSHAHDTASIWDPTYTSTPWLDDLSPFSKLNPTTLSYGDLADTLSSDLESTIAINYRSLHGFINLSSNFDSTSTYAM</sequence>
<evidence type="ECO:0000313" key="2">
    <source>
        <dbReference type="Proteomes" id="UP000663838"/>
    </source>
</evidence>
<gene>
    <name evidence="1" type="ORF">TOA249_LOCUS1191</name>
</gene>
<organism evidence="1 2">
    <name type="scientific">Rotaria socialis</name>
    <dbReference type="NCBI Taxonomy" id="392032"/>
    <lineage>
        <taxon>Eukaryota</taxon>
        <taxon>Metazoa</taxon>
        <taxon>Spiralia</taxon>
        <taxon>Gnathifera</taxon>
        <taxon>Rotifera</taxon>
        <taxon>Eurotatoria</taxon>
        <taxon>Bdelloidea</taxon>
        <taxon>Philodinida</taxon>
        <taxon>Philodinidae</taxon>
        <taxon>Rotaria</taxon>
    </lineage>
</organism>
<name>A0A820TVS4_9BILA</name>
<dbReference type="EMBL" id="CAJOBS010000031">
    <property type="protein sequence ID" value="CAF4474238.1"/>
    <property type="molecule type" value="Genomic_DNA"/>
</dbReference>
<evidence type="ECO:0000313" key="1">
    <source>
        <dbReference type="EMBL" id="CAF4474238.1"/>
    </source>
</evidence>
<proteinExistence type="predicted"/>